<protein>
    <submittedName>
        <fullName evidence="5">ATP-binding protein</fullName>
    </submittedName>
</protein>
<dbReference type="SUPFAM" id="SSF52540">
    <property type="entry name" value="P-loop containing nucleoside triphosphate hydrolases"/>
    <property type="match status" value="1"/>
</dbReference>
<name>A0ABS7WS65_9BACT</name>
<evidence type="ECO:0000259" key="4">
    <source>
        <dbReference type="SMART" id="SM00382"/>
    </source>
</evidence>
<proteinExistence type="inferred from homology"/>
<dbReference type="Proteomes" id="UP000786183">
    <property type="component" value="Unassembled WGS sequence"/>
</dbReference>
<dbReference type="InterPro" id="IPR003593">
    <property type="entry name" value="AAA+_ATPase"/>
</dbReference>
<evidence type="ECO:0000256" key="3">
    <source>
        <dbReference type="ARBA" id="ARBA00022840"/>
    </source>
</evidence>
<dbReference type="Gene3D" id="3.40.50.300">
    <property type="entry name" value="P-loop containing nucleotide triphosphate hydrolases"/>
    <property type="match status" value="1"/>
</dbReference>
<dbReference type="InterPro" id="IPR003959">
    <property type="entry name" value="ATPase_AAA_core"/>
</dbReference>
<evidence type="ECO:0000256" key="2">
    <source>
        <dbReference type="ARBA" id="ARBA00022741"/>
    </source>
</evidence>
<comment type="caution">
    <text evidence="5">The sequence shown here is derived from an EMBL/GenBank/DDBJ whole genome shotgun (WGS) entry which is preliminary data.</text>
</comment>
<dbReference type="EMBL" id="JACGBB010000011">
    <property type="protein sequence ID" value="MBZ7987603.1"/>
    <property type="molecule type" value="Genomic_DNA"/>
</dbReference>
<dbReference type="SMART" id="SM00382">
    <property type="entry name" value="AAA"/>
    <property type="match status" value="1"/>
</dbReference>
<evidence type="ECO:0000313" key="6">
    <source>
        <dbReference type="Proteomes" id="UP000786183"/>
    </source>
</evidence>
<gene>
    <name evidence="5" type="ORF">AVCANL283_05755</name>
</gene>
<dbReference type="GO" id="GO:0005524">
    <property type="term" value="F:ATP binding"/>
    <property type="evidence" value="ECO:0007669"/>
    <property type="project" value="UniProtKB-KW"/>
</dbReference>
<keyword evidence="2" id="KW-0547">Nucleotide-binding</keyword>
<accession>A0ABS7WS65</accession>
<keyword evidence="3 5" id="KW-0067">ATP-binding</keyword>
<dbReference type="RefSeq" id="WP_172233841.1">
    <property type="nucleotide sequence ID" value="NZ_CP035946.1"/>
</dbReference>
<dbReference type="InterPro" id="IPR050221">
    <property type="entry name" value="26S_Proteasome_ATPase"/>
</dbReference>
<dbReference type="InterPro" id="IPR027417">
    <property type="entry name" value="P-loop_NTPase"/>
</dbReference>
<sequence length="554" mass="64572">MKKIENFLDINYKRSFYYKKLVKEFKLSNEAINILRAMLKKTIGGIFAQKFTNIVKDAFLIEDNAKKIEYLPYFLELYESKFIQEASAKSFNYKDNIGLFLFQFIALSRFAHIFFELAKELDGIKIVDSKELEQFVSEPYSDIYNFLNDYFEIINSKQKGEYLSTEIKTHLLKSRLKNSNDFVNPFALLAKDYNLNDNEIIIIAALLKEELTGRKKPLHYEELLNTISTRQIDKIKNYELLREEARLLSNDLITYEGNENSFIIADNALRYFIKNNAINLKNYVENMQFFDYLDVNDVDLIVSNDILELSTSLKKRSKKQVAARLKEWGIVKDDILRANIIFYGPAGTGKTMSAMYIAKVLKKEIITLDCSKVLGKYVGESEKNVRAIFDNYKDIAKYTQNYPILLLNEADQFLSTRSVASNGSELMHNQMQNIFLEQLERFDGIVIATTNFLESLDPAFSRRFEYKIKFQNPNKEEREKIWKLHLPKNAEFESSFAINELLDYELSGAQIKMIVKNTAIKTAQSDGIFRIDDFKDSIKKELQNDFAKEIKMGF</sequence>
<organism evidence="5 6">
    <name type="scientific">Campylobacter canadensis</name>
    <dbReference type="NCBI Taxonomy" id="449520"/>
    <lineage>
        <taxon>Bacteria</taxon>
        <taxon>Pseudomonadati</taxon>
        <taxon>Campylobacterota</taxon>
        <taxon>Epsilonproteobacteria</taxon>
        <taxon>Campylobacterales</taxon>
        <taxon>Campylobacteraceae</taxon>
        <taxon>Campylobacter</taxon>
    </lineage>
</organism>
<dbReference type="Pfam" id="PF00004">
    <property type="entry name" value="AAA"/>
    <property type="match status" value="1"/>
</dbReference>
<reference evidence="5 6" key="1">
    <citation type="submission" date="2020-07" db="EMBL/GenBank/DDBJ databases">
        <title>Transfer of Campylobacter canadensis to the novel genus Avispirillum gen. nov., that also includes two novel species recovered from migratory waterfowl: Avispirillum anseris sp. nov. and Avispirillum brantae sp. nov.</title>
        <authorList>
            <person name="Miller W.G."/>
            <person name="Chapman M.H."/>
            <person name="Yee E."/>
            <person name="Inglis G.D."/>
        </authorList>
    </citation>
    <scope>NUCLEOTIDE SEQUENCE [LARGE SCALE GENOMIC DNA]</scope>
    <source>
        <strain evidence="5 6">L283</strain>
    </source>
</reference>
<feature type="domain" description="AAA+ ATPase" evidence="4">
    <location>
        <begin position="336"/>
        <end position="474"/>
    </location>
</feature>
<keyword evidence="6" id="KW-1185">Reference proteome</keyword>
<evidence type="ECO:0000313" key="5">
    <source>
        <dbReference type="EMBL" id="MBZ7987603.1"/>
    </source>
</evidence>
<dbReference type="CDD" id="cd19481">
    <property type="entry name" value="RecA-like_protease"/>
    <property type="match status" value="1"/>
</dbReference>
<comment type="similarity">
    <text evidence="1">Belongs to the AAA ATPase family.</text>
</comment>
<dbReference type="PANTHER" id="PTHR23073">
    <property type="entry name" value="26S PROTEASOME REGULATORY SUBUNIT"/>
    <property type="match status" value="1"/>
</dbReference>
<evidence type="ECO:0000256" key="1">
    <source>
        <dbReference type="ARBA" id="ARBA00006914"/>
    </source>
</evidence>